<proteinExistence type="predicted"/>
<reference evidence="1" key="1">
    <citation type="thesis" date="2020" institute="ProQuest LLC" country="789 East Eisenhower Parkway, Ann Arbor, MI, USA">
        <title>Comparative Genomics and Chromosome Evolution.</title>
        <authorList>
            <person name="Mudd A.B."/>
        </authorList>
    </citation>
    <scope>NUCLEOTIDE SEQUENCE</scope>
    <source>
        <strain evidence="1">Female2</strain>
        <tissue evidence="1">Blood</tissue>
    </source>
</reference>
<dbReference type="EMBL" id="JAACNH010000005">
    <property type="protein sequence ID" value="KAG8443352.1"/>
    <property type="molecule type" value="Genomic_DNA"/>
</dbReference>
<organism evidence="1 2">
    <name type="scientific">Hymenochirus boettgeri</name>
    <name type="common">Congo dwarf clawed frog</name>
    <dbReference type="NCBI Taxonomy" id="247094"/>
    <lineage>
        <taxon>Eukaryota</taxon>
        <taxon>Metazoa</taxon>
        <taxon>Chordata</taxon>
        <taxon>Craniata</taxon>
        <taxon>Vertebrata</taxon>
        <taxon>Euteleostomi</taxon>
        <taxon>Amphibia</taxon>
        <taxon>Batrachia</taxon>
        <taxon>Anura</taxon>
        <taxon>Pipoidea</taxon>
        <taxon>Pipidae</taxon>
        <taxon>Pipinae</taxon>
        <taxon>Hymenochirus</taxon>
    </lineage>
</organism>
<comment type="caution">
    <text evidence="1">The sequence shown here is derived from an EMBL/GenBank/DDBJ whole genome shotgun (WGS) entry which is preliminary data.</text>
</comment>
<dbReference type="Proteomes" id="UP000812440">
    <property type="component" value="Chromosome 6"/>
</dbReference>
<sequence length="145" mass="17155">MCYSTYCYILIVKITHYLQLRSPVARRGLKHKKRKRTEQIEVFLTMCITNRQLHTISSRFWGAKRIGNRQRVTTSNYINQHKPQRIMLKNDVISRMLNLEEKKKMLSLESLDAKLKNGVLSRMLELENDVISTMLELEKLLSLEC</sequence>
<dbReference type="AlphaFoldDB" id="A0A8T2JGB5"/>
<protein>
    <submittedName>
        <fullName evidence="1">Uncharacterized protein</fullName>
    </submittedName>
</protein>
<name>A0A8T2JGB5_9PIPI</name>
<evidence type="ECO:0000313" key="1">
    <source>
        <dbReference type="EMBL" id="KAG8443352.1"/>
    </source>
</evidence>
<accession>A0A8T2JGB5</accession>
<evidence type="ECO:0000313" key="2">
    <source>
        <dbReference type="Proteomes" id="UP000812440"/>
    </source>
</evidence>
<gene>
    <name evidence="1" type="ORF">GDO86_011954</name>
</gene>
<keyword evidence="2" id="KW-1185">Reference proteome</keyword>